<dbReference type="Gene3D" id="3.40.1620.10">
    <property type="entry name" value="YefM-like domain"/>
    <property type="match status" value="1"/>
</dbReference>
<sequence length="85" mass="9498">MRQLNQETSSVLARVKHGEEIEITERGSVIARIVPAEPHPFADLLASGKFRPATLQGPIPRPRGAVRKEADAGELVRELRDEERF</sequence>
<keyword evidence="2" id="KW-1185">Reference proteome</keyword>
<comment type="caution">
    <text evidence="1">The sequence shown here is derived from an EMBL/GenBank/DDBJ whole genome shotgun (WGS) entry which is preliminary data.</text>
</comment>
<organism evidence="1 2">
    <name type="scientific">Saccharopolyspora dendranthemae</name>
    <dbReference type="NCBI Taxonomy" id="1181886"/>
    <lineage>
        <taxon>Bacteria</taxon>
        <taxon>Bacillati</taxon>
        <taxon>Actinomycetota</taxon>
        <taxon>Actinomycetes</taxon>
        <taxon>Pseudonocardiales</taxon>
        <taxon>Pseudonocardiaceae</taxon>
        <taxon>Saccharopolyspora</taxon>
    </lineage>
</organism>
<dbReference type="InterPro" id="IPR051416">
    <property type="entry name" value="phD-YefM_TA_antitoxins"/>
</dbReference>
<reference evidence="1 2" key="1">
    <citation type="submission" date="2019-06" db="EMBL/GenBank/DDBJ databases">
        <title>Sequencing the genomes of 1000 actinobacteria strains.</title>
        <authorList>
            <person name="Klenk H.-P."/>
        </authorList>
    </citation>
    <scope>NUCLEOTIDE SEQUENCE [LARGE SCALE GENOMIC DNA]</scope>
    <source>
        <strain evidence="1 2">DSM 46699</strain>
    </source>
</reference>
<dbReference type="GO" id="GO:0097351">
    <property type="term" value="F:toxin sequestering activity"/>
    <property type="evidence" value="ECO:0007669"/>
    <property type="project" value="TreeGrafter"/>
</dbReference>
<evidence type="ECO:0000313" key="1">
    <source>
        <dbReference type="EMBL" id="TWF94043.1"/>
    </source>
</evidence>
<dbReference type="NCBIfam" id="TIGR01552">
    <property type="entry name" value="phd_fam"/>
    <property type="match status" value="1"/>
</dbReference>
<dbReference type="Proteomes" id="UP000316184">
    <property type="component" value="Unassembled WGS sequence"/>
</dbReference>
<gene>
    <name evidence="1" type="ORF">FHU35_14325</name>
</gene>
<dbReference type="EMBL" id="VIWX01000004">
    <property type="protein sequence ID" value="TWF94043.1"/>
    <property type="molecule type" value="Genomic_DNA"/>
</dbReference>
<dbReference type="PANTHER" id="PTHR35377">
    <property type="entry name" value="ANTITOXIN VAPB49-RELATED-RELATED"/>
    <property type="match status" value="1"/>
</dbReference>
<accession>A0A561U3W1</accession>
<dbReference type="AlphaFoldDB" id="A0A561U3W1"/>
<evidence type="ECO:0000313" key="2">
    <source>
        <dbReference type="Proteomes" id="UP000316184"/>
    </source>
</evidence>
<name>A0A561U3W1_9PSEU</name>
<proteinExistence type="predicted"/>
<protein>
    <submittedName>
        <fullName evidence="1">Prevent-host-death family protein</fullName>
    </submittedName>
</protein>
<dbReference type="PANTHER" id="PTHR35377:SF5">
    <property type="entry name" value="ANTITOXIN VAPB46"/>
    <property type="match status" value="1"/>
</dbReference>